<accession>A0A1S8KNN8</accession>
<sequence>MYIPVNILMQLLAILITLLIGWGVSKLAKYDLFMIEARKRRLKKQEKKLEKERQKIKELEAEYNRRQEINNAKIRGKRDQNDNKI</sequence>
<gene>
    <name evidence="2" type="ORF">BWX42_05560</name>
</gene>
<dbReference type="EMBL" id="MUYF01000003">
    <property type="protein sequence ID" value="OOL81263.1"/>
    <property type="molecule type" value="Genomic_DNA"/>
</dbReference>
<dbReference type="AlphaFoldDB" id="A0A1S8KNN8"/>
<evidence type="ECO:0000313" key="2">
    <source>
        <dbReference type="EMBL" id="OOL81263.1"/>
    </source>
</evidence>
<evidence type="ECO:0000313" key="3">
    <source>
        <dbReference type="Proteomes" id="UP000190409"/>
    </source>
</evidence>
<evidence type="ECO:0000256" key="1">
    <source>
        <dbReference type="SAM" id="Coils"/>
    </source>
</evidence>
<dbReference type="Proteomes" id="UP000190409">
    <property type="component" value="Unassembled WGS sequence"/>
</dbReference>
<protein>
    <submittedName>
        <fullName evidence="2">Uncharacterized protein</fullName>
    </submittedName>
</protein>
<feature type="coiled-coil region" evidence="1">
    <location>
        <begin position="32"/>
        <end position="69"/>
    </location>
</feature>
<keyword evidence="1" id="KW-0175">Coiled coil</keyword>
<comment type="caution">
    <text evidence="2">The sequence shown here is derived from an EMBL/GenBank/DDBJ whole genome shotgun (WGS) entry which is preliminary data.</text>
</comment>
<organism evidence="2 3">
    <name type="scientific">Dolosigranulum pigrum</name>
    <dbReference type="NCBI Taxonomy" id="29394"/>
    <lineage>
        <taxon>Bacteria</taxon>
        <taxon>Bacillati</taxon>
        <taxon>Bacillota</taxon>
        <taxon>Bacilli</taxon>
        <taxon>Lactobacillales</taxon>
        <taxon>Carnobacteriaceae</taxon>
        <taxon>Dolosigranulum</taxon>
    </lineage>
</organism>
<name>A0A1S8KNN8_9LACT</name>
<proteinExistence type="predicted"/>
<reference evidence="2 3" key="1">
    <citation type="submission" date="2017-01" db="EMBL/GenBank/DDBJ databases">
        <title>Complete Genome Sequence of Dolosigranulum pigrum isolated from a Patient with interstitial lung disease.</title>
        <authorList>
            <person name="Mukhopadhyay R."/>
            <person name="Joaquin J."/>
            <person name="Hogue R."/>
            <person name="Fitzgerald S."/>
            <person name="Jospin G."/>
            <person name="Eisen J.A."/>
            <person name="Chaturvedi V."/>
        </authorList>
    </citation>
    <scope>NUCLEOTIDE SEQUENCE [LARGE SCALE GENOMIC DNA]</scope>
    <source>
        <strain evidence="2 3">15S00348</strain>
    </source>
</reference>
<dbReference type="RefSeq" id="WP_144443898.1">
    <property type="nucleotide sequence ID" value="NZ_CP040422.1"/>
</dbReference>